<gene>
    <name evidence="1" type="ORF">HB761_19640</name>
</gene>
<sequence length="276" mass="30781">MTLFNNAYANQALGSIDYDERGLPIVNVIIDSNPYKLMLDTGSSMGLNINEESLFALSSNIKYQAKKEKPCKSSDINGDIKLTETWTLQNLTVSEATFNNVGVVILEPWGWSVGDKLPESEVMGLGLFDRHIVHMDFKNNVLDLLPQLPGNINEWEAYSLEDTYSGLMIDSLTCNNDLSFILDTRASYSFIFSESIPKKASVYGGCNKIEPKALSTDCEITAVMLTDSYGNQKEEFAYIVDTPKPEDFDGLLGMNFLRGRETILDLNTSTLYLSKL</sequence>
<dbReference type="Gene3D" id="2.40.70.10">
    <property type="entry name" value="Acid Proteases"/>
    <property type="match status" value="2"/>
</dbReference>
<dbReference type="EMBL" id="CP050468">
    <property type="protein sequence ID" value="UTZ28885.1"/>
    <property type="molecule type" value="Genomic_DNA"/>
</dbReference>
<protein>
    <submittedName>
        <fullName evidence="1">Uncharacterized protein</fullName>
    </submittedName>
</protein>
<dbReference type="RefSeq" id="WP_255944200.1">
    <property type="nucleotide sequence ID" value="NZ_CP050468.1"/>
</dbReference>
<dbReference type="Proteomes" id="UP001058687">
    <property type="component" value="Chromosome 2"/>
</dbReference>
<evidence type="ECO:0000313" key="2">
    <source>
        <dbReference type="Proteomes" id="UP001058687"/>
    </source>
</evidence>
<dbReference type="InterPro" id="IPR021109">
    <property type="entry name" value="Peptidase_aspartic_dom_sf"/>
</dbReference>
<organism evidence="1 2">
    <name type="scientific">Vibrio campbellii</name>
    <dbReference type="NCBI Taxonomy" id="680"/>
    <lineage>
        <taxon>Bacteria</taxon>
        <taxon>Pseudomonadati</taxon>
        <taxon>Pseudomonadota</taxon>
        <taxon>Gammaproteobacteria</taxon>
        <taxon>Vibrionales</taxon>
        <taxon>Vibrionaceae</taxon>
        <taxon>Vibrio</taxon>
    </lineage>
</organism>
<dbReference type="AlphaFoldDB" id="A0AAE9SR18"/>
<evidence type="ECO:0000313" key="1">
    <source>
        <dbReference type="EMBL" id="UTZ28885.1"/>
    </source>
</evidence>
<reference evidence="1" key="1">
    <citation type="submission" date="2020-03" db="EMBL/GenBank/DDBJ databases">
        <title>Five strains of Vibrio campbellii isolated from Mariana Trench.</title>
        <authorList>
            <person name="Liang J."/>
            <person name="Zhang X.-H."/>
        </authorList>
    </citation>
    <scope>NUCLEOTIDE SEQUENCE</scope>
    <source>
        <strain evidence="1">LJC014</strain>
    </source>
</reference>
<dbReference type="SUPFAM" id="SSF50630">
    <property type="entry name" value="Acid proteases"/>
    <property type="match status" value="1"/>
</dbReference>
<name>A0AAE9SR18_9VIBR</name>
<accession>A0AAE9SR18</accession>
<proteinExistence type="predicted"/>